<keyword evidence="3 4" id="KW-0732">Signal</keyword>
<feature type="domain" description="Solute-binding protein family 5" evidence="5">
    <location>
        <begin position="69"/>
        <end position="426"/>
    </location>
</feature>
<keyword evidence="7" id="KW-1185">Reference proteome</keyword>
<evidence type="ECO:0000256" key="2">
    <source>
        <dbReference type="ARBA" id="ARBA00005695"/>
    </source>
</evidence>
<evidence type="ECO:0000313" key="7">
    <source>
        <dbReference type="Proteomes" id="UP000322110"/>
    </source>
</evidence>
<feature type="signal peptide" evidence="4">
    <location>
        <begin position="1"/>
        <end position="24"/>
    </location>
</feature>
<dbReference type="PANTHER" id="PTHR30290">
    <property type="entry name" value="PERIPLASMIC BINDING COMPONENT OF ABC TRANSPORTER"/>
    <property type="match status" value="1"/>
</dbReference>
<evidence type="ECO:0000256" key="4">
    <source>
        <dbReference type="SAM" id="SignalP"/>
    </source>
</evidence>
<dbReference type="OrthoDB" id="9803988at2"/>
<dbReference type="InterPro" id="IPR039424">
    <property type="entry name" value="SBP_5"/>
</dbReference>
<name>A0A5B2TCF5_9PROT</name>
<dbReference type="GO" id="GO:0043190">
    <property type="term" value="C:ATP-binding cassette (ABC) transporter complex"/>
    <property type="evidence" value="ECO:0007669"/>
    <property type="project" value="InterPro"/>
</dbReference>
<evidence type="ECO:0000313" key="6">
    <source>
        <dbReference type="EMBL" id="KAA2212181.1"/>
    </source>
</evidence>
<protein>
    <submittedName>
        <fullName evidence="6">ABC transporter substrate-binding protein</fullName>
    </submittedName>
</protein>
<dbReference type="Gene3D" id="3.10.105.10">
    <property type="entry name" value="Dipeptide-binding Protein, Domain 3"/>
    <property type="match status" value="1"/>
</dbReference>
<evidence type="ECO:0000256" key="3">
    <source>
        <dbReference type="ARBA" id="ARBA00022729"/>
    </source>
</evidence>
<dbReference type="SUPFAM" id="SSF53850">
    <property type="entry name" value="Periplasmic binding protein-like II"/>
    <property type="match status" value="1"/>
</dbReference>
<dbReference type="PANTHER" id="PTHR30290:SF38">
    <property type="entry name" value="D,D-DIPEPTIDE-BINDING PERIPLASMIC PROTEIN DDPA-RELATED"/>
    <property type="match status" value="1"/>
</dbReference>
<dbReference type="Gene3D" id="3.40.190.10">
    <property type="entry name" value="Periplasmic binding protein-like II"/>
    <property type="match status" value="1"/>
</dbReference>
<dbReference type="GO" id="GO:1904680">
    <property type="term" value="F:peptide transmembrane transporter activity"/>
    <property type="evidence" value="ECO:0007669"/>
    <property type="project" value="TreeGrafter"/>
</dbReference>
<dbReference type="EMBL" id="VUKA01000010">
    <property type="protein sequence ID" value="KAA2212181.1"/>
    <property type="molecule type" value="Genomic_DNA"/>
</dbReference>
<dbReference type="Pfam" id="PF00496">
    <property type="entry name" value="SBP_bac_5"/>
    <property type="match status" value="1"/>
</dbReference>
<reference evidence="6 7" key="1">
    <citation type="journal article" date="2015" name="Int. J. Syst. Evol. Microbiol.">
        <title>Roseomonas oryzae sp. nov., isolated from paddy rhizosphere soil.</title>
        <authorList>
            <person name="Ramaprasad E.V."/>
            <person name="Sasikala Ch."/>
            <person name="Ramana Ch.V."/>
        </authorList>
    </citation>
    <scope>NUCLEOTIDE SEQUENCE [LARGE SCALE GENOMIC DNA]</scope>
    <source>
        <strain evidence="6 7">KCTC 42542</strain>
    </source>
</reference>
<evidence type="ECO:0000259" key="5">
    <source>
        <dbReference type="Pfam" id="PF00496"/>
    </source>
</evidence>
<feature type="chain" id="PRO_5022960307" evidence="4">
    <location>
        <begin position="25"/>
        <end position="523"/>
    </location>
</feature>
<dbReference type="AlphaFoldDB" id="A0A5B2TCF5"/>
<comment type="similarity">
    <text evidence="2">Belongs to the bacterial solute-binding protein 5 family.</text>
</comment>
<comment type="caution">
    <text evidence="6">The sequence shown here is derived from an EMBL/GenBank/DDBJ whole genome shotgun (WGS) entry which is preliminary data.</text>
</comment>
<dbReference type="CDD" id="cd08502">
    <property type="entry name" value="PBP2_NikA_DppA_OppA_like_16"/>
    <property type="match status" value="1"/>
</dbReference>
<evidence type="ECO:0000256" key="1">
    <source>
        <dbReference type="ARBA" id="ARBA00004418"/>
    </source>
</evidence>
<dbReference type="InterPro" id="IPR030678">
    <property type="entry name" value="Peptide/Ni-bd"/>
</dbReference>
<dbReference type="Proteomes" id="UP000322110">
    <property type="component" value="Unassembled WGS sequence"/>
</dbReference>
<organism evidence="6 7">
    <name type="scientific">Teichococcus oryzae</name>
    <dbReference type="NCBI Taxonomy" id="1608942"/>
    <lineage>
        <taxon>Bacteria</taxon>
        <taxon>Pseudomonadati</taxon>
        <taxon>Pseudomonadota</taxon>
        <taxon>Alphaproteobacteria</taxon>
        <taxon>Acetobacterales</taxon>
        <taxon>Roseomonadaceae</taxon>
        <taxon>Roseomonas</taxon>
    </lineage>
</organism>
<dbReference type="PIRSF" id="PIRSF002741">
    <property type="entry name" value="MppA"/>
    <property type="match status" value="1"/>
</dbReference>
<comment type="subcellular location">
    <subcellularLocation>
        <location evidence="1">Periplasm</location>
    </subcellularLocation>
</comment>
<dbReference type="GO" id="GO:0015833">
    <property type="term" value="P:peptide transport"/>
    <property type="evidence" value="ECO:0007669"/>
    <property type="project" value="TreeGrafter"/>
</dbReference>
<sequence>MIGRRPLFAAAAATLVAPSIRAQAAKVLRFVPRNDLDITDPVWTSTYVTRNHGYLVYDTLYGLDEHLRPHPQMVEGHVVEEGGKLWNLTLREGLRFHDGEPVLARDCVASIRRWGARDPLGSTLMDVTAELSAPSDRVIRFRLRKPFPMLPEALGKAASHMPCIMPERLAQTSPNTPVREVIGSGPFMFAAEERVPGARNIYKRFADYRPRPGGTPSFTAGPKIVKVDRVEWTTMPDAGTAASALLSGEVDWFERPSGDLLDLMRRNRDVVIEVSDPTGQISIMRLNHLHPPFDNAAIRRIVLNSVVQSDFMRTMMGDDTSLWRDGIGFFAPGPMASDAGMDSITGARDIDRSRRDLLAAGYANEPVVVIQNAASAASGVAEVGVDLLKRIGFNVQPMLMDNAAMNQRRVKREPPTQGGWSAFFTSFGGLDQMSPAGHLVLRGHGDQAFAGWPRSPRIEALRDAWFDAPDEATQKALCADMQRQAMLDVPYIPLGQSLDPTAYRRNVTGIPRGFCLFWNLDKT</sequence>
<gene>
    <name evidence="6" type="ORF">F0Q34_16195</name>
</gene>
<dbReference type="InterPro" id="IPR000914">
    <property type="entry name" value="SBP_5_dom"/>
</dbReference>
<proteinExistence type="inferred from homology"/>
<dbReference type="GO" id="GO:0030288">
    <property type="term" value="C:outer membrane-bounded periplasmic space"/>
    <property type="evidence" value="ECO:0007669"/>
    <property type="project" value="UniProtKB-ARBA"/>
</dbReference>
<accession>A0A5B2TCF5</accession>